<dbReference type="GeneID" id="25903286"/>
<sequence length="146" mass="16316">MTGPNTKLLPKSSSPVTKVETTIAKKPAPEDDKKTEIHLELTSLVSEAQYSIKTLGKLRQSPNWISDQEGHLDTMMHVQEATENIHLIQEQLRRLRELSLADIDTFTPHDTTQATVDDDNSATTLGSSIPNAGRVDTNRPVTWQWD</sequence>
<dbReference type="RefSeq" id="XP_014158930.1">
    <property type="nucleotide sequence ID" value="XM_014303455.1"/>
</dbReference>
<gene>
    <name evidence="2" type="ORF">SARC_02782</name>
</gene>
<keyword evidence="3" id="KW-1185">Reference proteome</keyword>
<protein>
    <submittedName>
        <fullName evidence="2">Uncharacterized protein</fullName>
    </submittedName>
</protein>
<proteinExistence type="predicted"/>
<evidence type="ECO:0000256" key="1">
    <source>
        <dbReference type="SAM" id="MobiDB-lite"/>
    </source>
</evidence>
<feature type="region of interest" description="Disordered" evidence="1">
    <location>
        <begin position="1"/>
        <end position="33"/>
    </location>
</feature>
<dbReference type="AlphaFoldDB" id="A0A0L0G9U4"/>
<name>A0A0L0G9U4_9EUKA</name>
<accession>A0A0L0G9U4</accession>
<dbReference type="EMBL" id="KQ241725">
    <property type="protein sequence ID" value="KNC85028.1"/>
    <property type="molecule type" value="Genomic_DNA"/>
</dbReference>
<organism evidence="2 3">
    <name type="scientific">Sphaeroforma arctica JP610</name>
    <dbReference type="NCBI Taxonomy" id="667725"/>
    <lineage>
        <taxon>Eukaryota</taxon>
        <taxon>Ichthyosporea</taxon>
        <taxon>Ichthyophonida</taxon>
        <taxon>Sphaeroforma</taxon>
    </lineage>
</organism>
<evidence type="ECO:0000313" key="3">
    <source>
        <dbReference type="Proteomes" id="UP000054560"/>
    </source>
</evidence>
<feature type="compositionally biased region" description="Polar residues" evidence="1">
    <location>
        <begin position="11"/>
        <end position="20"/>
    </location>
</feature>
<reference evidence="2 3" key="1">
    <citation type="submission" date="2011-02" db="EMBL/GenBank/DDBJ databases">
        <title>The Genome Sequence of Sphaeroforma arctica JP610.</title>
        <authorList>
            <consortium name="The Broad Institute Genome Sequencing Platform"/>
            <person name="Russ C."/>
            <person name="Cuomo C."/>
            <person name="Young S.K."/>
            <person name="Zeng Q."/>
            <person name="Gargeya S."/>
            <person name="Alvarado L."/>
            <person name="Berlin A."/>
            <person name="Chapman S.B."/>
            <person name="Chen Z."/>
            <person name="Freedman E."/>
            <person name="Gellesch M."/>
            <person name="Goldberg J."/>
            <person name="Griggs A."/>
            <person name="Gujja S."/>
            <person name="Heilman E."/>
            <person name="Heiman D."/>
            <person name="Howarth C."/>
            <person name="Mehta T."/>
            <person name="Neiman D."/>
            <person name="Pearson M."/>
            <person name="Roberts A."/>
            <person name="Saif S."/>
            <person name="Shea T."/>
            <person name="Shenoy N."/>
            <person name="Sisk P."/>
            <person name="Stolte C."/>
            <person name="Sykes S."/>
            <person name="White J."/>
            <person name="Yandava C."/>
            <person name="Burger G."/>
            <person name="Gray M.W."/>
            <person name="Holland P.W.H."/>
            <person name="King N."/>
            <person name="Lang F.B.F."/>
            <person name="Roger A.J."/>
            <person name="Ruiz-Trillo I."/>
            <person name="Haas B."/>
            <person name="Nusbaum C."/>
            <person name="Birren B."/>
        </authorList>
    </citation>
    <scope>NUCLEOTIDE SEQUENCE [LARGE SCALE GENOMIC DNA]</scope>
    <source>
        <strain evidence="2 3">JP610</strain>
    </source>
</reference>
<evidence type="ECO:0000313" key="2">
    <source>
        <dbReference type="EMBL" id="KNC85028.1"/>
    </source>
</evidence>
<dbReference type="Proteomes" id="UP000054560">
    <property type="component" value="Unassembled WGS sequence"/>
</dbReference>